<feature type="compositionally biased region" description="Low complexity" evidence="2">
    <location>
        <begin position="178"/>
        <end position="188"/>
    </location>
</feature>
<dbReference type="PROSITE" id="PS51180">
    <property type="entry name" value="BRO1"/>
    <property type="match status" value="1"/>
</dbReference>
<feature type="region of interest" description="Disordered" evidence="2">
    <location>
        <begin position="630"/>
        <end position="655"/>
    </location>
</feature>
<reference evidence="4 5" key="1">
    <citation type="submission" date="2020-11" db="EMBL/GenBank/DDBJ databases">
        <title>Kefir isolates.</title>
        <authorList>
            <person name="Marcisauskas S."/>
            <person name="Kim Y."/>
            <person name="Blasche S."/>
        </authorList>
    </citation>
    <scope>NUCLEOTIDE SEQUENCE [LARGE SCALE GENOMIC DNA]</scope>
    <source>
        <strain evidence="4 5">KR</strain>
    </source>
</reference>
<keyword evidence="5" id="KW-1185">Reference proteome</keyword>
<dbReference type="InterPro" id="IPR004328">
    <property type="entry name" value="BRO1_dom"/>
</dbReference>
<dbReference type="SMART" id="SM01041">
    <property type="entry name" value="BRO1"/>
    <property type="match status" value="1"/>
</dbReference>
<dbReference type="Gene3D" id="1.20.140.50">
    <property type="entry name" value="alix/aip1 like domains"/>
    <property type="match status" value="1"/>
</dbReference>
<evidence type="ECO:0000259" key="3">
    <source>
        <dbReference type="PROSITE" id="PS51180"/>
    </source>
</evidence>
<evidence type="ECO:0000313" key="4">
    <source>
        <dbReference type="EMBL" id="KAG0666886.1"/>
    </source>
</evidence>
<dbReference type="Pfam" id="PF13949">
    <property type="entry name" value="ALIX_LYPXL_bnd"/>
    <property type="match status" value="1"/>
</dbReference>
<feature type="region of interest" description="Disordered" evidence="2">
    <location>
        <begin position="178"/>
        <end position="201"/>
    </location>
</feature>
<sequence length="1116" mass="120768">MSNLLALGHKPTHSLPNLADDLNARLGDTSDHVHPDQLKPDLQAWHQLRIKAFGIGNFTTALPGPDAVATLTLYYAQLTHRTQLNLTFPWYPATPPAVPSGPGLAATPSTPAPPRPCSLTEERLYTLYTLAYVHAFIGATTRRADEAGIRAALAAFQTAAGVLEILARELDRAAMAKGRGAASSSSSSKSEEEKGSMTTDLNEKVVGTLRTLCLAQAQEVAWQKAVMDRLKNGTVAKVAMHAAELYQQALVQAEAVRSSGTVEQFAFADNLMRFLAFKHAHFTAVAHYRRSLDDLGANRYGDELGRLRICERALADVLLPSKPGGGGGKRGVPEAVVRDLKSMHSMISENLARATKDNDLIYLASPTPPSSLPPIVPFPLAKPTPPRELLEPLNHLSSQQGGAWLQAMLPSRVRDALEVWDDRKRVWFADEVQKVVRGLDDQATSLRPPPARFSVLTRGGGVLTMLMIPAAAPARNSSLATMNLPAALESTRHQQQQQQQPAAAGSVVPPHLLEHSQRIQGQGGLAKLETMMKDVRRISSVNRKLVQESRDLLDREAEIDSSYRQMYGPSRWSRPTSAEAAAPLFQRVEQFEAVLAAASQSDGLVRAKYGEWESALALLERGQSALREAIPSPASSSGGGSNRSSSSAVESQKTARQLRAALEDLSTLRADRDRLVHAAQTRMEQASIRSRLEKELMVVLPPDDNDDDKHGTAASAQVEQIHEDELEKLSAPWEEELRTSKARQEDLLDQIARLNGAFTASRRTEGDGGRSSPERDAAIQKFELAAAKFDEMQQNLHEGLKFYADLSRLLGELRDAVKDFVSAREADAHERLLQASAAESASPAAVAADSAPSPHPAGARSTPSSSSSVATPARRTAAAGRRETRQSRPVEHDDDGSLAVPEPAAAASGWDPSQGIRFGISLPPRPIQRNLAMFRSAARSSFRSSRQAVARRTYVTGHHTSAMPQKSDMPWVIGSALVFLPLFFSLTSPPGVHAQTHATSPMKEGLHEDVPAARKATQAEEPAEKEPSPSAAAAADKTESESESKPQEAAVATSTTRHDAKDVGEAAKESQQNVQASGDVQRAGTEEARAAVEEKKDEKKDEESTEKKEEKKDDSE</sequence>
<dbReference type="Gene3D" id="1.25.40.280">
    <property type="entry name" value="alix/aip1 like domains"/>
    <property type="match status" value="1"/>
</dbReference>
<dbReference type="InterPro" id="IPR025304">
    <property type="entry name" value="ALIX_V_dom"/>
</dbReference>
<evidence type="ECO:0000256" key="1">
    <source>
        <dbReference type="ARBA" id="ARBA00038154"/>
    </source>
</evidence>
<name>A0A9P6WAK8_RHOMI</name>
<dbReference type="GO" id="GO:0005768">
    <property type="term" value="C:endosome"/>
    <property type="evidence" value="ECO:0007669"/>
    <property type="project" value="TreeGrafter"/>
</dbReference>
<dbReference type="Pfam" id="PF03097">
    <property type="entry name" value="BRO1"/>
    <property type="match status" value="1"/>
</dbReference>
<dbReference type="EMBL" id="PUHQ01000003">
    <property type="protein sequence ID" value="KAG0666886.1"/>
    <property type="molecule type" value="Genomic_DNA"/>
</dbReference>
<feature type="region of interest" description="Disordered" evidence="2">
    <location>
        <begin position="1012"/>
        <end position="1116"/>
    </location>
</feature>
<comment type="similarity">
    <text evidence="1">Belongs to the palA/RIM20 family.</text>
</comment>
<dbReference type="PANTHER" id="PTHR23030:SF39">
    <property type="entry name" value="PROGRAMMED CELL DEATH 6-INTERACTING PROTEIN"/>
    <property type="match status" value="1"/>
</dbReference>
<accession>A0A9P6WAK8</accession>
<feature type="domain" description="BRO1" evidence="3">
    <location>
        <begin position="3"/>
        <end position="443"/>
    </location>
</feature>
<evidence type="ECO:0000256" key="2">
    <source>
        <dbReference type="SAM" id="MobiDB-lite"/>
    </source>
</evidence>
<feature type="compositionally biased region" description="Low complexity" evidence="2">
    <location>
        <begin position="843"/>
        <end position="879"/>
    </location>
</feature>
<dbReference type="AlphaFoldDB" id="A0A9P6WAK8"/>
<comment type="caution">
    <text evidence="4">The sequence shown here is derived from an EMBL/GenBank/DDBJ whole genome shotgun (WGS) entry which is preliminary data.</text>
</comment>
<feature type="compositionally biased region" description="Basic and acidic residues" evidence="2">
    <location>
        <begin position="1056"/>
        <end position="1068"/>
    </location>
</feature>
<feature type="compositionally biased region" description="Low complexity" evidence="2">
    <location>
        <begin position="632"/>
        <end position="647"/>
    </location>
</feature>
<dbReference type="Gene3D" id="1.20.120.560">
    <property type="entry name" value="alix/aip1 in complex with the ypdl late domain"/>
    <property type="match status" value="1"/>
</dbReference>
<protein>
    <submittedName>
        <fullName evidence="4">PH-response regulator protein palA/rim20</fullName>
    </submittedName>
</protein>
<feature type="region of interest" description="Disordered" evidence="2">
    <location>
        <begin position="843"/>
        <end position="914"/>
    </location>
</feature>
<feature type="compositionally biased region" description="Basic and acidic residues" evidence="2">
    <location>
        <begin position="1036"/>
        <end position="1046"/>
    </location>
</feature>
<dbReference type="OrthoDB" id="64867at2759"/>
<dbReference type="PANTHER" id="PTHR23030">
    <property type="entry name" value="PCD6 INTERACTING PROTEIN-RELATED"/>
    <property type="match status" value="1"/>
</dbReference>
<proteinExistence type="inferred from homology"/>
<dbReference type="Proteomes" id="UP000777482">
    <property type="component" value="Unassembled WGS sequence"/>
</dbReference>
<feature type="compositionally biased region" description="Basic and acidic residues" evidence="2">
    <location>
        <begin position="1084"/>
        <end position="1116"/>
    </location>
</feature>
<dbReference type="InterPro" id="IPR038499">
    <property type="entry name" value="BRO1_sf"/>
</dbReference>
<evidence type="ECO:0000313" key="5">
    <source>
        <dbReference type="Proteomes" id="UP000777482"/>
    </source>
</evidence>
<organism evidence="4 5">
    <name type="scientific">Rhodotorula mucilaginosa</name>
    <name type="common">Yeast</name>
    <name type="synonym">Rhodotorula rubra</name>
    <dbReference type="NCBI Taxonomy" id="5537"/>
    <lineage>
        <taxon>Eukaryota</taxon>
        <taxon>Fungi</taxon>
        <taxon>Dikarya</taxon>
        <taxon>Basidiomycota</taxon>
        <taxon>Pucciniomycotina</taxon>
        <taxon>Microbotryomycetes</taxon>
        <taxon>Sporidiobolales</taxon>
        <taxon>Sporidiobolaceae</taxon>
        <taxon>Rhodotorula</taxon>
    </lineage>
</organism>
<feature type="compositionally biased region" description="Polar residues" evidence="2">
    <location>
        <begin position="1069"/>
        <end position="1078"/>
    </location>
</feature>
<gene>
    <name evidence="4" type="primary">RIM20</name>
    <name evidence="4" type="ORF">C6P46_003596</name>
</gene>
<feature type="compositionally biased region" description="Basic and acidic residues" evidence="2">
    <location>
        <begin position="880"/>
        <end position="891"/>
    </location>
</feature>